<dbReference type="KEGG" id="bmeg:BG04_4900"/>
<dbReference type="RefSeq" id="WP_034651802.1">
    <property type="nucleotide sequence ID" value="NZ_BCVB01000016.1"/>
</dbReference>
<proteinExistence type="predicted"/>
<evidence type="ECO:0000256" key="1">
    <source>
        <dbReference type="SAM" id="MobiDB-lite"/>
    </source>
</evidence>
<evidence type="ECO:0000313" key="2">
    <source>
        <dbReference type="EMBL" id="AJI23075.1"/>
    </source>
</evidence>
<feature type="region of interest" description="Disordered" evidence="1">
    <location>
        <begin position="40"/>
        <end position="64"/>
    </location>
</feature>
<organism evidence="2 3">
    <name type="scientific">Priestia megaterium (strain ATCC 14581 / DSM 32 / CCUG 1817 / JCM 2506 / NBRC 15308 / NCIMB 9376 / NCTC 10342 / NRRL B-14308 / VKM B-512 / Ford 19)</name>
    <name type="common">Bacillus megaterium</name>
    <dbReference type="NCBI Taxonomy" id="1348623"/>
    <lineage>
        <taxon>Bacteria</taxon>
        <taxon>Bacillati</taxon>
        <taxon>Bacillota</taxon>
        <taxon>Bacilli</taxon>
        <taxon>Bacillales</taxon>
        <taxon>Bacillaceae</taxon>
        <taxon>Priestia</taxon>
    </lineage>
</organism>
<dbReference type="Proteomes" id="UP000031829">
    <property type="component" value="Chromosome"/>
</dbReference>
<feature type="compositionally biased region" description="Basic residues" evidence="1">
    <location>
        <begin position="54"/>
        <end position="64"/>
    </location>
</feature>
<evidence type="ECO:0000313" key="3">
    <source>
        <dbReference type="Proteomes" id="UP000031829"/>
    </source>
</evidence>
<dbReference type="HOGENOM" id="CLU_2858419_0_0_9"/>
<name>A0A0B6ADS8_PRIM2</name>
<reference evidence="2 3" key="1">
    <citation type="journal article" date="2015" name="Genome Announc.">
        <title>Complete genome sequences for 35 biothreat assay-relevant bacillus species.</title>
        <authorList>
            <person name="Johnson S.L."/>
            <person name="Daligault H.E."/>
            <person name="Davenport K.W."/>
            <person name="Jaissle J."/>
            <person name="Frey K.G."/>
            <person name="Ladner J.T."/>
            <person name="Broomall S.M."/>
            <person name="Bishop-Lilly K.A."/>
            <person name="Bruce D.C."/>
            <person name="Gibbons H.S."/>
            <person name="Coyne S.R."/>
            <person name="Lo C.C."/>
            <person name="Meincke L."/>
            <person name="Munk A.C."/>
            <person name="Koroleva G.I."/>
            <person name="Rosenzweig C.N."/>
            <person name="Palacios G.F."/>
            <person name="Redden C.L."/>
            <person name="Minogue T.D."/>
            <person name="Chain P.S."/>
        </authorList>
    </citation>
    <scope>NUCLEOTIDE SEQUENCE [LARGE SCALE GENOMIC DNA]</scope>
    <source>
        <strain evidence="3">ATCC 14581 / DSM 32 / JCM 2506 / NBRC 15308 / NCIMB 9376 / NCTC 10342 / NRRL B-14308 / VKM B-512</strain>
    </source>
</reference>
<dbReference type="GeneID" id="93642879"/>
<protein>
    <submittedName>
        <fullName evidence="2">Uncharacterized protein</fullName>
    </submittedName>
</protein>
<sequence>MALFDERILEKEKPILKKKKTNKSLLFDEKEMDKWIAQTKKKNPFSLLQPPKAERKKRKRNYRR</sequence>
<dbReference type="EMBL" id="CP009920">
    <property type="protein sequence ID" value="AJI23075.1"/>
    <property type="molecule type" value="Genomic_DNA"/>
</dbReference>
<dbReference type="AlphaFoldDB" id="A0A0B6ADS8"/>
<gene>
    <name evidence="2" type="ORF">BG04_4900</name>
</gene>
<accession>A0A0B6ADS8</accession>